<keyword evidence="1" id="KW-0732">Signal</keyword>
<dbReference type="PANTHER" id="PTHR31589">
    <property type="entry name" value="PROTEIN, PUTATIVE (DUF239)-RELATED-RELATED"/>
    <property type="match status" value="1"/>
</dbReference>
<proteinExistence type="predicted"/>
<dbReference type="InterPro" id="IPR025521">
    <property type="entry name" value="Neprosin_propep"/>
</dbReference>
<organism evidence="3 4">
    <name type="scientific">Triticum urartu</name>
    <name type="common">Red wild einkorn</name>
    <name type="synonym">Crithodium urartu</name>
    <dbReference type="NCBI Taxonomy" id="4572"/>
    <lineage>
        <taxon>Eukaryota</taxon>
        <taxon>Viridiplantae</taxon>
        <taxon>Streptophyta</taxon>
        <taxon>Embryophyta</taxon>
        <taxon>Tracheophyta</taxon>
        <taxon>Spermatophyta</taxon>
        <taxon>Magnoliopsida</taxon>
        <taxon>Liliopsida</taxon>
        <taxon>Poales</taxon>
        <taxon>Poaceae</taxon>
        <taxon>BOP clade</taxon>
        <taxon>Pooideae</taxon>
        <taxon>Triticodae</taxon>
        <taxon>Triticeae</taxon>
        <taxon>Triticinae</taxon>
        <taxon>Triticum</taxon>
    </lineage>
</organism>
<dbReference type="AlphaFoldDB" id="A0A8R7UMQ3"/>
<dbReference type="Gramene" id="TuG1812G0500004762.01.T02">
    <property type="protein sequence ID" value="TuG1812G0500004762.01.T02"/>
    <property type="gene ID" value="TuG1812G0500004762.01"/>
</dbReference>
<name>A0A8R7UMQ3_TRIUA</name>
<dbReference type="Gene3D" id="3.90.1320.10">
    <property type="entry name" value="Outer-capsid protein sigma 3, large lobe"/>
    <property type="match status" value="1"/>
</dbReference>
<gene>
    <name evidence="3" type="primary">LOC125511054</name>
</gene>
<dbReference type="InterPro" id="IPR053168">
    <property type="entry name" value="Glutamic_endopeptidase"/>
</dbReference>
<keyword evidence="4" id="KW-1185">Reference proteome</keyword>
<feature type="chain" id="PRO_5035928646" description="Neprosin PEP catalytic domain-containing protein" evidence="1">
    <location>
        <begin position="25"/>
        <end position="330"/>
    </location>
</feature>
<dbReference type="Pfam" id="PF14365">
    <property type="entry name" value="Neprosin_AP"/>
    <property type="match status" value="1"/>
</dbReference>
<evidence type="ECO:0000259" key="2">
    <source>
        <dbReference type="PROSITE" id="PS52045"/>
    </source>
</evidence>
<dbReference type="PROSITE" id="PS52045">
    <property type="entry name" value="NEPROSIN_PEP_CD"/>
    <property type="match status" value="1"/>
</dbReference>
<reference evidence="4" key="1">
    <citation type="journal article" date="2013" name="Nature">
        <title>Draft genome of the wheat A-genome progenitor Triticum urartu.</title>
        <authorList>
            <person name="Ling H.Q."/>
            <person name="Zhao S."/>
            <person name="Liu D."/>
            <person name="Wang J."/>
            <person name="Sun H."/>
            <person name="Zhang C."/>
            <person name="Fan H."/>
            <person name="Li D."/>
            <person name="Dong L."/>
            <person name="Tao Y."/>
            <person name="Gao C."/>
            <person name="Wu H."/>
            <person name="Li Y."/>
            <person name="Cui Y."/>
            <person name="Guo X."/>
            <person name="Zheng S."/>
            <person name="Wang B."/>
            <person name="Yu K."/>
            <person name="Liang Q."/>
            <person name="Yang W."/>
            <person name="Lou X."/>
            <person name="Chen J."/>
            <person name="Feng M."/>
            <person name="Jian J."/>
            <person name="Zhang X."/>
            <person name="Luo G."/>
            <person name="Jiang Y."/>
            <person name="Liu J."/>
            <person name="Wang Z."/>
            <person name="Sha Y."/>
            <person name="Zhang B."/>
            <person name="Wu H."/>
            <person name="Tang D."/>
            <person name="Shen Q."/>
            <person name="Xue P."/>
            <person name="Zou S."/>
            <person name="Wang X."/>
            <person name="Liu X."/>
            <person name="Wang F."/>
            <person name="Yang Y."/>
            <person name="An X."/>
            <person name="Dong Z."/>
            <person name="Zhang K."/>
            <person name="Zhang X."/>
            <person name="Luo M.C."/>
            <person name="Dvorak J."/>
            <person name="Tong Y."/>
            <person name="Wang J."/>
            <person name="Yang H."/>
            <person name="Li Z."/>
            <person name="Wang D."/>
            <person name="Zhang A."/>
            <person name="Wang J."/>
        </authorList>
    </citation>
    <scope>NUCLEOTIDE SEQUENCE</scope>
    <source>
        <strain evidence="4">cv. G1812</strain>
    </source>
</reference>
<accession>A0A8R7UMQ3</accession>
<dbReference type="Proteomes" id="UP000015106">
    <property type="component" value="Chromosome 5"/>
</dbReference>
<evidence type="ECO:0000313" key="3">
    <source>
        <dbReference type="EnsemblPlants" id="TuG1812G0500004762.01.T02"/>
    </source>
</evidence>
<evidence type="ECO:0000256" key="1">
    <source>
        <dbReference type="SAM" id="SignalP"/>
    </source>
</evidence>
<dbReference type="EnsemblPlants" id="TuG1812G0500004762.01.T02">
    <property type="protein sequence ID" value="TuG1812G0500004762.01.T02"/>
    <property type="gene ID" value="TuG1812G0500004762.01"/>
</dbReference>
<feature type="domain" description="Neprosin PEP catalytic" evidence="2">
    <location>
        <begin position="157"/>
        <end position="330"/>
    </location>
</feature>
<evidence type="ECO:0000313" key="4">
    <source>
        <dbReference type="Proteomes" id="UP000015106"/>
    </source>
</evidence>
<dbReference type="InterPro" id="IPR004314">
    <property type="entry name" value="Neprosin"/>
</dbReference>
<dbReference type="Pfam" id="PF03080">
    <property type="entry name" value="Neprosin"/>
    <property type="match status" value="1"/>
</dbReference>
<reference evidence="3" key="2">
    <citation type="submission" date="2018-03" db="EMBL/GenBank/DDBJ databases">
        <title>The Triticum urartu genome reveals the dynamic nature of wheat genome evolution.</title>
        <authorList>
            <person name="Ling H."/>
            <person name="Ma B."/>
            <person name="Shi X."/>
            <person name="Liu H."/>
            <person name="Dong L."/>
            <person name="Sun H."/>
            <person name="Cao Y."/>
            <person name="Gao Q."/>
            <person name="Zheng S."/>
            <person name="Li Y."/>
            <person name="Yu Y."/>
            <person name="Du H."/>
            <person name="Qi M."/>
            <person name="Li Y."/>
            <person name="Yu H."/>
            <person name="Cui Y."/>
            <person name="Wang N."/>
            <person name="Chen C."/>
            <person name="Wu H."/>
            <person name="Zhao Y."/>
            <person name="Zhang J."/>
            <person name="Li Y."/>
            <person name="Zhou W."/>
            <person name="Zhang B."/>
            <person name="Hu W."/>
            <person name="Eijk M."/>
            <person name="Tang J."/>
            <person name="Witsenboer H."/>
            <person name="Zhao S."/>
            <person name="Li Z."/>
            <person name="Zhang A."/>
            <person name="Wang D."/>
            <person name="Liang C."/>
        </authorList>
    </citation>
    <scope>NUCLEOTIDE SEQUENCE [LARGE SCALE GENOMIC DNA]</scope>
    <source>
        <strain evidence="3">cv. G1812</strain>
    </source>
</reference>
<reference evidence="3" key="3">
    <citation type="submission" date="2022-06" db="UniProtKB">
        <authorList>
            <consortium name="EnsemblPlants"/>
        </authorList>
    </citation>
    <scope>IDENTIFICATION</scope>
</reference>
<sequence>MAAARVVACLLAAVMCLSCGAAAAARSPEARMHRHLKRLNKPAVKSIESPDGDIIDCVHISHQPAFDHPFLKNHTIQMRPSYHPEGLYDESKANVASSGDGERPMVQLWHRNGRCAPGTVPVRRTKKDDLMRASSMRRYGRKHKPTVANPMSVDLAMLNEGGHQHAISYVQGEKYYGAKATINVWEPKIEQPNEFSLSQLWILGGSFGEDLNSIEAGWQVSPDLYGDNNTRLFTYWTSDAYQATGCYNILCSGFVQINNEVAMGASIFPISGYSGSQYDISILIWKVSGEAVHPVLFENCHQHECRPQGILPTCCCALYSSCSLTELWGS</sequence>
<feature type="signal peptide" evidence="1">
    <location>
        <begin position="1"/>
        <end position="24"/>
    </location>
</feature>
<protein>
    <recommendedName>
        <fullName evidence="2">Neprosin PEP catalytic domain-containing protein</fullName>
    </recommendedName>
</protein>
<dbReference type="PANTHER" id="PTHR31589:SF16">
    <property type="entry name" value="PEPTIDASE, PUTATIVE, EXPRESSED-RELATED"/>
    <property type="match status" value="1"/>
</dbReference>